<reference evidence="7" key="1">
    <citation type="submission" date="2023-01" db="EMBL/GenBank/DDBJ databases">
        <title>Metagenome sequencing of chrysophaentin producing Chrysophaeum taylorii.</title>
        <authorList>
            <person name="Davison J."/>
            <person name="Bewley C."/>
        </authorList>
    </citation>
    <scope>NUCLEOTIDE SEQUENCE</scope>
    <source>
        <strain evidence="7">NIES-1699</strain>
    </source>
</reference>
<name>A0AAD7XN25_9STRA</name>
<dbReference type="EMBL" id="JAQMWT010000177">
    <property type="protein sequence ID" value="KAJ8608275.1"/>
    <property type="molecule type" value="Genomic_DNA"/>
</dbReference>
<feature type="transmembrane region" description="Helical" evidence="5">
    <location>
        <begin position="99"/>
        <end position="128"/>
    </location>
</feature>
<evidence type="ECO:0000256" key="2">
    <source>
        <dbReference type="ARBA" id="ARBA00022692"/>
    </source>
</evidence>
<gene>
    <name evidence="7" type="ORF">CTAYLR_007277</name>
</gene>
<feature type="transmembrane region" description="Helical" evidence="5">
    <location>
        <begin position="200"/>
        <end position="220"/>
    </location>
</feature>
<evidence type="ECO:0000256" key="4">
    <source>
        <dbReference type="ARBA" id="ARBA00023136"/>
    </source>
</evidence>
<protein>
    <recommendedName>
        <fullName evidence="6">Amino acid transporter transmembrane domain-containing protein</fullName>
    </recommendedName>
</protein>
<feature type="transmembrane region" description="Helical" evidence="5">
    <location>
        <begin position="369"/>
        <end position="396"/>
    </location>
</feature>
<comment type="subcellular location">
    <subcellularLocation>
        <location evidence="1">Membrane</location>
        <topology evidence="1">Multi-pass membrane protein</topology>
    </subcellularLocation>
</comment>
<evidence type="ECO:0000256" key="3">
    <source>
        <dbReference type="ARBA" id="ARBA00022989"/>
    </source>
</evidence>
<keyword evidence="2 5" id="KW-0812">Transmembrane</keyword>
<sequence>MEEEGQILLAGEKPPPNKVVEEGTSTWSAGFALAKTIDGAGCFAMPWAARTGGWAGFCVCLFACVVLGAFSLGHLFDLKRRKGAESYAELARLTIFDSAAAGAVVRVLVAVCTTGVASAYVAFIASMMGMTRRWHAVLAAGLLALPTTCLPSIRRIADAARVGVAAVGLGSLVVVASGLSTPNGPPLSPFTTFSGFNQCFGTVAFLFCVHFTVFPVEHAMDEPIEFARVGRVVFGLTGLLNLVFGLVSAALYPDVSPVVVNDVEIPILRLLTQLCLCIDLLASYPIIFVAAVHNIAAVPTDTDDHHKHGDRAFSTTRVAVFLTTVIVALSESFAAIVAFVGGFGQALLALVVPPLMVAISRRPLSPSAAILQAATFALGAALVVSSTTTAVATLIADHHLITSE</sequence>
<dbReference type="PANTHER" id="PTHR22950:SF349">
    <property type="entry name" value="AMINO ACID TRANSPORTER TRANSMEMBRANE DOMAIN-CONTAINING PROTEIN"/>
    <property type="match status" value="1"/>
</dbReference>
<keyword evidence="3 5" id="KW-1133">Transmembrane helix</keyword>
<keyword evidence="4 5" id="KW-0472">Membrane</keyword>
<evidence type="ECO:0000313" key="7">
    <source>
        <dbReference type="EMBL" id="KAJ8608275.1"/>
    </source>
</evidence>
<dbReference type="GO" id="GO:0015179">
    <property type="term" value="F:L-amino acid transmembrane transporter activity"/>
    <property type="evidence" value="ECO:0007669"/>
    <property type="project" value="TreeGrafter"/>
</dbReference>
<feature type="transmembrane region" description="Helical" evidence="5">
    <location>
        <begin position="312"/>
        <end position="330"/>
    </location>
</feature>
<dbReference type="PANTHER" id="PTHR22950">
    <property type="entry name" value="AMINO ACID TRANSPORTER"/>
    <property type="match status" value="1"/>
</dbReference>
<dbReference type="Proteomes" id="UP001230188">
    <property type="component" value="Unassembled WGS sequence"/>
</dbReference>
<dbReference type="AlphaFoldDB" id="A0AAD7XN25"/>
<feature type="domain" description="Amino acid transporter transmembrane" evidence="6">
    <location>
        <begin position="23"/>
        <end position="388"/>
    </location>
</feature>
<dbReference type="InterPro" id="IPR013057">
    <property type="entry name" value="AA_transpt_TM"/>
</dbReference>
<dbReference type="Pfam" id="PF01490">
    <property type="entry name" value="Aa_trans"/>
    <property type="match status" value="1"/>
</dbReference>
<proteinExistence type="predicted"/>
<feature type="transmembrane region" description="Helical" evidence="5">
    <location>
        <begin position="54"/>
        <end position="78"/>
    </location>
</feature>
<dbReference type="GO" id="GO:0005774">
    <property type="term" value="C:vacuolar membrane"/>
    <property type="evidence" value="ECO:0007669"/>
    <property type="project" value="TreeGrafter"/>
</dbReference>
<evidence type="ECO:0000256" key="1">
    <source>
        <dbReference type="ARBA" id="ARBA00004141"/>
    </source>
</evidence>
<evidence type="ECO:0000313" key="8">
    <source>
        <dbReference type="Proteomes" id="UP001230188"/>
    </source>
</evidence>
<feature type="transmembrane region" description="Helical" evidence="5">
    <location>
        <begin position="160"/>
        <end position="180"/>
    </location>
</feature>
<feature type="transmembrane region" description="Helical" evidence="5">
    <location>
        <begin position="134"/>
        <end position="153"/>
    </location>
</feature>
<keyword evidence="8" id="KW-1185">Reference proteome</keyword>
<evidence type="ECO:0000256" key="5">
    <source>
        <dbReference type="SAM" id="Phobius"/>
    </source>
</evidence>
<comment type="caution">
    <text evidence="7">The sequence shown here is derived from an EMBL/GenBank/DDBJ whole genome shotgun (WGS) entry which is preliminary data.</text>
</comment>
<accession>A0AAD7XN25</accession>
<feature type="transmembrane region" description="Helical" evidence="5">
    <location>
        <begin position="271"/>
        <end position="292"/>
    </location>
</feature>
<organism evidence="7 8">
    <name type="scientific">Chrysophaeum taylorii</name>
    <dbReference type="NCBI Taxonomy" id="2483200"/>
    <lineage>
        <taxon>Eukaryota</taxon>
        <taxon>Sar</taxon>
        <taxon>Stramenopiles</taxon>
        <taxon>Ochrophyta</taxon>
        <taxon>Pelagophyceae</taxon>
        <taxon>Pelagomonadales</taxon>
        <taxon>Pelagomonadaceae</taxon>
        <taxon>Chrysophaeum</taxon>
    </lineage>
</organism>
<evidence type="ECO:0000259" key="6">
    <source>
        <dbReference type="Pfam" id="PF01490"/>
    </source>
</evidence>
<feature type="transmembrane region" description="Helical" evidence="5">
    <location>
        <begin position="232"/>
        <end position="251"/>
    </location>
</feature>